<keyword evidence="2" id="KW-1185">Reference proteome</keyword>
<proteinExistence type="predicted"/>
<dbReference type="EMBL" id="CP019605">
    <property type="protein sequence ID" value="AQP45658.1"/>
    <property type="molecule type" value="Genomic_DNA"/>
</dbReference>
<dbReference type="Gene3D" id="3.40.50.2300">
    <property type="match status" value="2"/>
</dbReference>
<dbReference type="OrthoDB" id="3595338at2"/>
<dbReference type="CDD" id="cd01392">
    <property type="entry name" value="HTH_LacI"/>
    <property type="match status" value="1"/>
</dbReference>
<protein>
    <submittedName>
        <fullName evidence="1">Uncharacterized protein</fullName>
    </submittedName>
</protein>
<organism evidence="1 2">
    <name type="scientific">Tessaracoccus flavus</name>
    <dbReference type="NCBI Taxonomy" id="1610493"/>
    <lineage>
        <taxon>Bacteria</taxon>
        <taxon>Bacillati</taxon>
        <taxon>Actinomycetota</taxon>
        <taxon>Actinomycetes</taxon>
        <taxon>Propionibacteriales</taxon>
        <taxon>Propionibacteriaceae</taxon>
        <taxon>Tessaracoccus</taxon>
    </lineage>
</organism>
<dbReference type="SUPFAM" id="SSF47413">
    <property type="entry name" value="lambda repressor-like DNA-binding domains"/>
    <property type="match status" value="1"/>
</dbReference>
<dbReference type="PANTHER" id="PTHR30146:SF109">
    <property type="entry name" value="HTH-TYPE TRANSCRIPTIONAL REGULATOR GALS"/>
    <property type="match status" value="1"/>
</dbReference>
<gene>
    <name evidence="1" type="ORF">RPIT_13260</name>
</gene>
<dbReference type="GO" id="GO:0000976">
    <property type="term" value="F:transcription cis-regulatory region binding"/>
    <property type="evidence" value="ECO:0007669"/>
    <property type="project" value="TreeGrafter"/>
</dbReference>
<evidence type="ECO:0000313" key="2">
    <source>
        <dbReference type="Proteomes" id="UP000188324"/>
    </source>
</evidence>
<dbReference type="InterPro" id="IPR046335">
    <property type="entry name" value="LacI/GalR-like_sensor"/>
</dbReference>
<dbReference type="SMART" id="SM00354">
    <property type="entry name" value="HTH_LACI"/>
    <property type="match status" value="1"/>
</dbReference>
<dbReference type="PANTHER" id="PTHR30146">
    <property type="entry name" value="LACI-RELATED TRANSCRIPTIONAL REPRESSOR"/>
    <property type="match status" value="1"/>
</dbReference>
<dbReference type="KEGG" id="tfl:RPIT_13260"/>
<dbReference type="Pfam" id="PF13377">
    <property type="entry name" value="Peripla_BP_3"/>
    <property type="match status" value="1"/>
</dbReference>
<sequence length="335" mass="34514">MAEAGERSSRGVTRDDVARLAGVSVAVVSYVVNNGPRPVAEATRARVLDAIDRLGYRPNAAARSLTTGRSDLVGLIVPDVGNPYFAALAQAVETEARARGVNLVLVQGRAGQLAPLVESLSGHLVAGIITAAVPEAAAEEILRRDGIAMVRLSLAPSETGDGAVLPDFYSGALDATRHLIEVHGHRRVALVLGGEGPVGGLTDDRFRGWRDALAAAGLPTDAVIRAPWSLAGGRDAATRLVTDFPDCTAVFAGSDQQAIGLISGLHGLGRSIPADMAIASFDGSPEAKFTVPPLTTAGVPMAVLARAAVEGLFAPGRPAEAFRPDLVLRSSCGCL</sequence>
<dbReference type="InterPro" id="IPR000843">
    <property type="entry name" value="HTH_LacI"/>
</dbReference>
<dbReference type="GO" id="GO:0003700">
    <property type="term" value="F:DNA-binding transcription factor activity"/>
    <property type="evidence" value="ECO:0007669"/>
    <property type="project" value="TreeGrafter"/>
</dbReference>
<dbReference type="Proteomes" id="UP000188324">
    <property type="component" value="Chromosome"/>
</dbReference>
<accession>A0A1Q2CHQ8</accession>
<name>A0A1Q2CHQ8_9ACTN</name>
<reference evidence="1 2" key="1">
    <citation type="journal article" date="2016" name="Int. J. Syst. Evol. Microbiol.">
        <title>Tessaracoccus flavus sp. nov., isolated from the drainage system of a lindane-producing factory.</title>
        <authorList>
            <person name="Kumari R."/>
            <person name="Singh P."/>
            <person name="Schumann P."/>
            <person name="Lal R."/>
        </authorList>
    </citation>
    <scope>NUCLEOTIDE SEQUENCE [LARGE SCALE GENOMIC DNA]</scope>
    <source>
        <strain evidence="1 2">RP1T</strain>
    </source>
</reference>
<dbReference type="STRING" id="1610493.RPIT_13260"/>
<dbReference type="SUPFAM" id="SSF53822">
    <property type="entry name" value="Periplasmic binding protein-like I"/>
    <property type="match status" value="1"/>
</dbReference>
<dbReference type="AlphaFoldDB" id="A0A1Q2CHQ8"/>
<dbReference type="CDD" id="cd06267">
    <property type="entry name" value="PBP1_LacI_sugar_binding-like"/>
    <property type="match status" value="1"/>
</dbReference>
<dbReference type="Gene3D" id="1.10.260.40">
    <property type="entry name" value="lambda repressor-like DNA-binding domains"/>
    <property type="match status" value="1"/>
</dbReference>
<dbReference type="Pfam" id="PF00356">
    <property type="entry name" value="LacI"/>
    <property type="match status" value="1"/>
</dbReference>
<dbReference type="InterPro" id="IPR028082">
    <property type="entry name" value="Peripla_BP_I"/>
</dbReference>
<dbReference type="InterPro" id="IPR010982">
    <property type="entry name" value="Lambda_DNA-bd_dom_sf"/>
</dbReference>
<evidence type="ECO:0000313" key="1">
    <source>
        <dbReference type="EMBL" id="AQP45658.1"/>
    </source>
</evidence>
<dbReference type="PROSITE" id="PS50932">
    <property type="entry name" value="HTH_LACI_2"/>
    <property type="match status" value="1"/>
</dbReference>